<dbReference type="Gene3D" id="1.10.510.40">
    <property type="match status" value="1"/>
</dbReference>
<organism evidence="5 6">
    <name type="scientific">Paenibacillus wenxiniae</name>
    <dbReference type="NCBI Taxonomy" id="1636843"/>
    <lineage>
        <taxon>Bacteria</taxon>
        <taxon>Bacillati</taxon>
        <taxon>Bacillota</taxon>
        <taxon>Bacilli</taxon>
        <taxon>Bacillales</taxon>
        <taxon>Paenibacillaceae</taxon>
        <taxon>Paenibacillus</taxon>
    </lineage>
</organism>
<sequence length="646" mass="74203">MLNTTGLKTMSSQQLDSLLQAEKHTCKLLLNCYIRELGPERPTEIKVKRQQGIVHIDFPASRKSLQAELAYYSATGEHEYRSFIWVPYTPLYTQEQANEADTVQTHAYNYANDTDTVQMYAHQHANDAGACLQAEIQYAESGKHLQLLEAIIAELHDEEQVTNERAEQFRQRVDNSLHNTALYMDYAVRYGKPLTDYRSSEQALIVGHPFHPFPKSTLGFSREDVQRYSPELGSAFALCYVAVRRDCYKQDWAVDSYRQQIEDQLRQHLLSTEIGTQEQMLTKWLQEEQYELLPMHPWQYGYIQSLPVVRQYIDERKLILLGQCGPFAYPTSSVRTVFLPELHCNMKLPLHVGITNLLRTNSEEQMTRTLAATRYVLEQQCFVDEPYTHIACEMGTATCQFDSDQWTRLFTVAYRPIEFDSSCTYVLSALVESVQPAGPSQLYELLRGMAATEFNAGTDAFAQTSDSSNIVSHRIVEMAEQWLHLYLERSLLPILRAGEQLGIHFEAHLQNTLVTLHNGWPQHFIIRDLEGVSVERRMQSITAGDELLFYTSEAARARTAYYFIVNHMGSLLHVLARDTGYDEQHYWQLATALLQEELERADNELIRELLAADSFRAKQNLRSCLQGHGDAPAYVHVRNMLKQTGE</sequence>
<evidence type="ECO:0000259" key="3">
    <source>
        <dbReference type="Pfam" id="PF04183"/>
    </source>
</evidence>
<dbReference type="Pfam" id="PF06276">
    <property type="entry name" value="FhuF"/>
    <property type="match status" value="1"/>
</dbReference>
<comment type="similarity">
    <text evidence="2">Belongs to the IucA/IucC family.</text>
</comment>
<name>A0ABW4RNF7_9BACL</name>
<comment type="caution">
    <text evidence="5">The sequence shown here is derived from an EMBL/GenBank/DDBJ whole genome shotgun (WGS) entry which is preliminary data.</text>
</comment>
<dbReference type="Pfam" id="PF04183">
    <property type="entry name" value="IucA_IucC"/>
    <property type="match status" value="1"/>
</dbReference>
<protein>
    <submittedName>
        <fullName evidence="5">IucA/IucC family protein</fullName>
    </submittedName>
</protein>
<dbReference type="Gene3D" id="6.10.250.3370">
    <property type="match status" value="1"/>
</dbReference>
<dbReference type="PANTHER" id="PTHR34384:SF5">
    <property type="entry name" value="L-2,3-DIAMINOPROPANOATE--CITRATE LIGASE"/>
    <property type="match status" value="1"/>
</dbReference>
<feature type="domain" description="Aerobactin siderophore biosynthesis IucA/IucC-like C-terminal" evidence="4">
    <location>
        <begin position="480"/>
        <end position="630"/>
    </location>
</feature>
<evidence type="ECO:0000259" key="4">
    <source>
        <dbReference type="Pfam" id="PF06276"/>
    </source>
</evidence>
<dbReference type="EMBL" id="JBHUEH010000032">
    <property type="protein sequence ID" value="MFD1887800.1"/>
    <property type="molecule type" value="Genomic_DNA"/>
</dbReference>
<dbReference type="InterPro" id="IPR007310">
    <property type="entry name" value="Aerobactin_biosyn_IucA/IucC_N"/>
</dbReference>
<comment type="pathway">
    <text evidence="1">Siderophore biosynthesis.</text>
</comment>
<feature type="domain" description="Aerobactin siderophore biosynthesis IucA/IucC N-terminal" evidence="3">
    <location>
        <begin position="196"/>
        <end position="402"/>
    </location>
</feature>
<evidence type="ECO:0000313" key="6">
    <source>
        <dbReference type="Proteomes" id="UP001597233"/>
    </source>
</evidence>
<dbReference type="RefSeq" id="WP_347323913.1">
    <property type="nucleotide sequence ID" value="NZ_JBCGUH010000002.1"/>
</dbReference>
<evidence type="ECO:0000313" key="5">
    <source>
        <dbReference type="EMBL" id="MFD1887800.1"/>
    </source>
</evidence>
<gene>
    <name evidence="5" type="ORF">ACFSC9_20175</name>
</gene>
<proteinExistence type="inferred from homology"/>
<accession>A0ABW4RNF7</accession>
<dbReference type="InterPro" id="IPR022770">
    <property type="entry name" value="IucA/IucC-like_C"/>
</dbReference>
<evidence type="ECO:0000256" key="1">
    <source>
        <dbReference type="ARBA" id="ARBA00004924"/>
    </source>
</evidence>
<evidence type="ECO:0000256" key="2">
    <source>
        <dbReference type="ARBA" id="ARBA00007832"/>
    </source>
</evidence>
<dbReference type="PANTHER" id="PTHR34384">
    <property type="entry name" value="L-2,3-DIAMINOPROPANOATE--CITRATE LIGASE"/>
    <property type="match status" value="1"/>
</dbReference>
<dbReference type="Proteomes" id="UP001597233">
    <property type="component" value="Unassembled WGS sequence"/>
</dbReference>
<reference evidence="6" key="1">
    <citation type="journal article" date="2019" name="Int. J. Syst. Evol. Microbiol.">
        <title>The Global Catalogue of Microorganisms (GCM) 10K type strain sequencing project: providing services to taxonomists for standard genome sequencing and annotation.</title>
        <authorList>
            <consortium name="The Broad Institute Genomics Platform"/>
            <consortium name="The Broad Institute Genome Sequencing Center for Infectious Disease"/>
            <person name="Wu L."/>
            <person name="Ma J."/>
        </authorList>
    </citation>
    <scope>NUCLEOTIDE SEQUENCE [LARGE SCALE GENOMIC DNA]</scope>
    <source>
        <strain evidence="6">CCUG 54950</strain>
    </source>
</reference>
<dbReference type="InterPro" id="IPR037455">
    <property type="entry name" value="LucA/IucC-like"/>
</dbReference>
<keyword evidence="6" id="KW-1185">Reference proteome</keyword>